<sequence>MRNLAGVEDCDDYIREELEKAGIGIYNLGEPGRSEVPYTLYGGLGGEPLDEEGQGFMDRHGVAVDSIKSFVSFTFTRAWYYWMVSGYVPLDIAVEMYENPNGKKDIRVAGHCACPHPADWKVKHKVCGMDVVGSYHIDTQEGLNYFVETLKRHKLV</sequence>
<proteinExistence type="predicted"/>
<accession>A0A0F9JWL6</accession>
<reference evidence="1" key="1">
    <citation type="journal article" date="2015" name="Nature">
        <title>Complex archaea that bridge the gap between prokaryotes and eukaryotes.</title>
        <authorList>
            <person name="Spang A."/>
            <person name="Saw J.H."/>
            <person name="Jorgensen S.L."/>
            <person name="Zaremba-Niedzwiedzka K."/>
            <person name="Martijn J."/>
            <person name="Lind A.E."/>
            <person name="van Eijk R."/>
            <person name="Schleper C."/>
            <person name="Guy L."/>
            <person name="Ettema T.J."/>
        </authorList>
    </citation>
    <scope>NUCLEOTIDE SEQUENCE</scope>
</reference>
<comment type="caution">
    <text evidence="1">The sequence shown here is derived from an EMBL/GenBank/DDBJ whole genome shotgun (WGS) entry which is preliminary data.</text>
</comment>
<dbReference type="EMBL" id="LAZR01010460">
    <property type="protein sequence ID" value="KKM66821.1"/>
    <property type="molecule type" value="Genomic_DNA"/>
</dbReference>
<protein>
    <submittedName>
        <fullName evidence="1">Uncharacterized protein</fullName>
    </submittedName>
</protein>
<gene>
    <name evidence="1" type="ORF">LCGC14_1477360</name>
</gene>
<name>A0A0F9JWL6_9ZZZZ</name>
<organism evidence="1">
    <name type="scientific">marine sediment metagenome</name>
    <dbReference type="NCBI Taxonomy" id="412755"/>
    <lineage>
        <taxon>unclassified sequences</taxon>
        <taxon>metagenomes</taxon>
        <taxon>ecological metagenomes</taxon>
    </lineage>
</organism>
<dbReference type="AlphaFoldDB" id="A0A0F9JWL6"/>
<evidence type="ECO:0000313" key="1">
    <source>
        <dbReference type="EMBL" id="KKM66821.1"/>
    </source>
</evidence>